<keyword evidence="3" id="KW-0843">Virulence</keyword>
<name>A0ABS6W7N6_9BIFI</name>
<evidence type="ECO:0000256" key="5">
    <source>
        <dbReference type="ARBA" id="ARBA00023159"/>
    </source>
</evidence>
<keyword evidence="5" id="KW-0010">Activator</keyword>
<dbReference type="PANTHER" id="PTHR48111:SF49">
    <property type="entry name" value="HEME RESPONSE REGULATOR HSSR"/>
    <property type="match status" value="1"/>
</dbReference>
<keyword evidence="13" id="KW-1185">Reference proteome</keyword>
<evidence type="ECO:0000313" key="12">
    <source>
        <dbReference type="EMBL" id="MBW3082511.1"/>
    </source>
</evidence>
<dbReference type="InterPro" id="IPR001867">
    <property type="entry name" value="OmpR/PhoB-type_DNA-bd"/>
</dbReference>
<evidence type="ECO:0000256" key="3">
    <source>
        <dbReference type="ARBA" id="ARBA00023026"/>
    </source>
</evidence>
<evidence type="ECO:0000256" key="2">
    <source>
        <dbReference type="ARBA" id="ARBA00022490"/>
    </source>
</evidence>
<dbReference type="PROSITE" id="PS50110">
    <property type="entry name" value="RESPONSE_REGULATORY"/>
    <property type="match status" value="1"/>
</dbReference>
<dbReference type="SMART" id="SM00862">
    <property type="entry name" value="Trans_reg_C"/>
    <property type="match status" value="1"/>
</dbReference>
<dbReference type="Pfam" id="PF00486">
    <property type="entry name" value="Trans_reg_C"/>
    <property type="match status" value="1"/>
</dbReference>
<keyword evidence="8" id="KW-0597">Phosphoprotein</keyword>
<accession>A0ABS6W7N6</accession>
<reference evidence="12 13" key="1">
    <citation type="submission" date="2021-05" db="EMBL/GenBank/DDBJ databases">
        <title>Phylogenetic classification of ten novel species belonging to the genus Bifidobacterium comprising B. colchicus sp. nov., B. abeli sp. nov., B. bicoloris sp. nov., B. guerezis sp. nov., B. rosaliae sp. nov., B. santillanensis sp. nov., B. argentati sp. nov., B. amazzoni sp. nov., B. pluviali sp. nov., and B. pinnaculum sp. nov.</title>
        <authorList>
            <person name="Lugli G.A."/>
            <person name="Ruiz Garcia L."/>
            <person name="Margolles A."/>
            <person name="Ventura M."/>
        </authorList>
    </citation>
    <scope>NUCLEOTIDE SEQUENCE [LARGE SCALE GENOMIC DNA]</scope>
    <source>
        <strain evidence="12 13">6T3</strain>
    </source>
</reference>
<feature type="modified residue" description="4-aspartylphosphate" evidence="8">
    <location>
        <position position="52"/>
    </location>
</feature>
<evidence type="ECO:0000256" key="6">
    <source>
        <dbReference type="ARBA" id="ARBA00037471"/>
    </source>
</evidence>
<dbReference type="EMBL" id="JAHBBD010000006">
    <property type="protein sequence ID" value="MBW3082511.1"/>
    <property type="molecule type" value="Genomic_DNA"/>
</dbReference>
<feature type="DNA-binding region" description="OmpR/PhoB-type" evidence="9">
    <location>
        <begin position="125"/>
        <end position="222"/>
    </location>
</feature>
<evidence type="ECO:0000259" key="11">
    <source>
        <dbReference type="PROSITE" id="PS51755"/>
    </source>
</evidence>
<dbReference type="RefSeq" id="WP_219080714.1">
    <property type="nucleotide sequence ID" value="NZ_JAHBBD010000006.1"/>
</dbReference>
<evidence type="ECO:0000256" key="4">
    <source>
        <dbReference type="ARBA" id="ARBA00023125"/>
    </source>
</evidence>
<dbReference type="Proteomes" id="UP000812844">
    <property type="component" value="Unassembled WGS sequence"/>
</dbReference>
<evidence type="ECO:0000256" key="8">
    <source>
        <dbReference type="PROSITE-ProRule" id="PRU00169"/>
    </source>
</evidence>
<evidence type="ECO:0000256" key="7">
    <source>
        <dbReference type="ARBA" id="ARBA00039976"/>
    </source>
</evidence>
<dbReference type="CDD" id="cd00383">
    <property type="entry name" value="trans_reg_C"/>
    <property type="match status" value="1"/>
</dbReference>
<sequence length="223" mass="25393">MVAVLVVEDDRQLNDITCMYLRDSGYDVTGVTGVREASEAMRGRLFDVVISDIMMPGVDGFRFAEQLRRIDPNLPIIFVTARDDIAAKRHGFRSGVDDYMVKPIDYDELVLRIEALLRRSHIMEDGRLTVGGFTMDADQVSVTLDGREIPLTAREFKILYHLLSYPKQAFTRAQLMEEFWDDYGETSPRAVDVHIANLRKKLGDCPYFDIVTIHGLGYKAVPR</sequence>
<protein>
    <recommendedName>
        <fullName evidence="7">Heme response regulator HssR</fullName>
    </recommendedName>
</protein>
<dbReference type="Pfam" id="PF00072">
    <property type="entry name" value="Response_reg"/>
    <property type="match status" value="1"/>
</dbReference>
<dbReference type="SMART" id="SM00448">
    <property type="entry name" value="REC"/>
    <property type="match status" value="1"/>
</dbReference>
<evidence type="ECO:0000256" key="9">
    <source>
        <dbReference type="PROSITE-ProRule" id="PRU01091"/>
    </source>
</evidence>
<dbReference type="PANTHER" id="PTHR48111">
    <property type="entry name" value="REGULATOR OF RPOS"/>
    <property type="match status" value="1"/>
</dbReference>
<comment type="caution">
    <text evidence="12">The sequence shown here is derived from an EMBL/GenBank/DDBJ whole genome shotgun (WGS) entry which is preliminary data.</text>
</comment>
<proteinExistence type="predicted"/>
<dbReference type="InterPro" id="IPR001789">
    <property type="entry name" value="Sig_transdc_resp-reg_receiver"/>
</dbReference>
<comment type="subcellular location">
    <subcellularLocation>
        <location evidence="1">Cytoplasm</location>
    </subcellularLocation>
</comment>
<gene>
    <name evidence="12" type="ORF">KIH73_03800</name>
</gene>
<feature type="domain" description="OmpR/PhoB-type" evidence="11">
    <location>
        <begin position="125"/>
        <end position="222"/>
    </location>
</feature>
<dbReference type="PROSITE" id="PS51755">
    <property type="entry name" value="OMPR_PHOB"/>
    <property type="match status" value="1"/>
</dbReference>
<keyword evidence="2" id="KW-0963">Cytoplasm</keyword>
<dbReference type="InterPro" id="IPR039420">
    <property type="entry name" value="WalR-like"/>
</dbReference>
<organism evidence="12 13">
    <name type="scientific">Bifidobacterium phasiani</name>
    <dbReference type="NCBI Taxonomy" id="2834431"/>
    <lineage>
        <taxon>Bacteria</taxon>
        <taxon>Bacillati</taxon>
        <taxon>Actinomycetota</taxon>
        <taxon>Actinomycetes</taxon>
        <taxon>Bifidobacteriales</taxon>
        <taxon>Bifidobacteriaceae</taxon>
        <taxon>Bifidobacterium</taxon>
    </lineage>
</organism>
<feature type="domain" description="Response regulatory" evidence="10">
    <location>
        <begin position="3"/>
        <end position="117"/>
    </location>
</feature>
<evidence type="ECO:0000313" key="13">
    <source>
        <dbReference type="Proteomes" id="UP000812844"/>
    </source>
</evidence>
<keyword evidence="4 9" id="KW-0238">DNA-binding</keyword>
<evidence type="ECO:0000256" key="1">
    <source>
        <dbReference type="ARBA" id="ARBA00004496"/>
    </source>
</evidence>
<evidence type="ECO:0000259" key="10">
    <source>
        <dbReference type="PROSITE" id="PS50110"/>
    </source>
</evidence>
<comment type="function">
    <text evidence="6">Member of the two-component regulatory system HssS/HssR involved in intracellular heme homeostasis and tempering of staphylococcal virulence. Phosphorylated HssR binds to a direct repeat sequence within hrtAB promoter and activates the expression of hrtAB, an efflux pump, in response to extracellular heme, hemin, hemoglobin or blood.</text>
</comment>